<reference evidence="1 2" key="1">
    <citation type="submission" date="2013-09" db="EMBL/GenBank/DDBJ databases">
        <title>Corchorus capsularis genome sequencing.</title>
        <authorList>
            <person name="Alam M."/>
            <person name="Haque M.S."/>
            <person name="Islam M.S."/>
            <person name="Emdad E.M."/>
            <person name="Islam M.M."/>
            <person name="Ahmed B."/>
            <person name="Halim A."/>
            <person name="Hossen Q.M.M."/>
            <person name="Hossain M.Z."/>
            <person name="Ahmed R."/>
            <person name="Khan M.M."/>
            <person name="Islam R."/>
            <person name="Rashid M.M."/>
            <person name="Khan S.A."/>
            <person name="Rahman M.S."/>
            <person name="Alam M."/>
        </authorList>
    </citation>
    <scope>NUCLEOTIDE SEQUENCE [LARGE SCALE GENOMIC DNA]</scope>
    <source>
        <strain evidence="2">cv. CVL-1</strain>
        <tissue evidence="1">Whole seedling</tissue>
    </source>
</reference>
<organism evidence="1 2">
    <name type="scientific">Corchorus capsularis</name>
    <name type="common">Jute</name>
    <dbReference type="NCBI Taxonomy" id="210143"/>
    <lineage>
        <taxon>Eukaryota</taxon>
        <taxon>Viridiplantae</taxon>
        <taxon>Streptophyta</taxon>
        <taxon>Embryophyta</taxon>
        <taxon>Tracheophyta</taxon>
        <taxon>Spermatophyta</taxon>
        <taxon>Magnoliopsida</taxon>
        <taxon>eudicotyledons</taxon>
        <taxon>Gunneridae</taxon>
        <taxon>Pentapetalae</taxon>
        <taxon>rosids</taxon>
        <taxon>malvids</taxon>
        <taxon>Malvales</taxon>
        <taxon>Malvaceae</taxon>
        <taxon>Grewioideae</taxon>
        <taxon>Apeibeae</taxon>
        <taxon>Corchorus</taxon>
    </lineage>
</organism>
<dbReference type="AlphaFoldDB" id="A0A1R3H1Z9"/>
<comment type="caution">
    <text evidence="1">The sequence shown here is derived from an EMBL/GenBank/DDBJ whole genome shotgun (WGS) entry which is preliminary data.</text>
</comment>
<accession>A0A1R3H1Z9</accession>
<name>A0A1R3H1Z9_COCAP</name>
<sequence>MSVVGGNPRQKLSLDYFQGEISQKQEEIHMV</sequence>
<dbReference type="Gramene" id="OMO64395">
    <property type="protein sequence ID" value="OMO64395"/>
    <property type="gene ID" value="CCACVL1_21793"/>
</dbReference>
<evidence type="ECO:0000313" key="2">
    <source>
        <dbReference type="Proteomes" id="UP000188268"/>
    </source>
</evidence>
<gene>
    <name evidence="1" type="ORF">CCACVL1_21793</name>
</gene>
<keyword evidence="2" id="KW-1185">Reference proteome</keyword>
<dbReference type="EMBL" id="AWWV01012810">
    <property type="protein sequence ID" value="OMO64395.1"/>
    <property type="molecule type" value="Genomic_DNA"/>
</dbReference>
<protein>
    <submittedName>
        <fullName evidence="1">Uncharacterized protein</fullName>
    </submittedName>
</protein>
<evidence type="ECO:0000313" key="1">
    <source>
        <dbReference type="EMBL" id="OMO64395.1"/>
    </source>
</evidence>
<proteinExistence type="predicted"/>
<dbReference type="Proteomes" id="UP000188268">
    <property type="component" value="Unassembled WGS sequence"/>
</dbReference>